<dbReference type="InterPro" id="IPR011042">
    <property type="entry name" value="6-blade_b-propeller_TolB-like"/>
</dbReference>
<reference evidence="1" key="1">
    <citation type="submission" date="2023-01" db="EMBL/GenBank/DDBJ databases">
        <title>Genome assembly of the deep-sea coral Lophelia pertusa.</title>
        <authorList>
            <person name="Herrera S."/>
            <person name="Cordes E."/>
        </authorList>
    </citation>
    <scope>NUCLEOTIDE SEQUENCE</scope>
    <source>
        <strain evidence="1">USNM1676648</strain>
        <tissue evidence="1">Polyp</tissue>
    </source>
</reference>
<name>A0A9W9Z551_9CNID</name>
<sequence length="321" mass="35476">MCSDVEETIYMITLELNGVAVEGNVVFFWDPVGVNAINMSDCAVEMVVKNGSAHYVENSHIAAYRRRQIKAKVPGKEVVIIAGNGKEGNCNGRAKDASFSQPLGICVELDMNIFVTDMQTGCVKLITTVKGAALLKELNTSYEVDLHSCLTVQVENLHAMGHFKDQFPTSLQHARNGDLFFSDAVTRAVNREFKGFCHSKSTLKMKSPEKNKSLLEEAAKKCPIYYSCILGTAGLISKQKEIKDWKTIDTTAAATAVLARKRNAQMSASMYRISSILLHSGAKSADFTRRNDFSDLWSTYPIIFTSVWDSVTMMNASKTLQ</sequence>
<protein>
    <submittedName>
        <fullName evidence="1">Uncharacterized protein</fullName>
    </submittedName>
</protein>
<dbReference type="AlphaFoldDB" id="A0A9W9Z551"/>
<accession>A0A9W9Z551</accession>
<dbReference type="EMBL" id="MU826826">
    <property type="protein sequence ID" value="KAJ7375141.1"/>
    <property type="molecule type" value="Genomic_DNA"/>
</dbReference>
<gene>
    <name evidence="1" type="ORF">OS493_001879</name>
</gene>
<comment type="caution">
    <text evidence="1">The sequence shown here is derived from an EMBL/GenBank/DDBJ whole genome shotgun (WGS) entry which is preliminary data.</text>
</comment>
<dbReference type="Gene3D" id="2.120.10.30">
    <property type="entry name" value="TolB, C-terminal domain"/>
    <property type="match status" value="1"/>
</dbReference>
<evidence type="ECO:0000313" key="1">
    <source>
        <dbReference type="EMBL" id="KAJ7375141.1"/>
    </source>
</evidence>
<evidence type="ECO:0000313" key="2">
    <source>
        <dbReference type="Proteomes" id="UP001163046"/>
    </source>
</evidence>
<proteinExistence type="predicted"/>
<organism evidence="1 2">
    <name type="scientific">Desmophyllum pertusum</name>
    <dbReference type="NCBI Taxonomy" id="174260"/>
    <lineage>
        <taxon>Eukaryota</taxon>
        <taxon>Metazoa</taxon>
        <taxon>Cnidaria</taxon>
        <taxon>Anthozoa</taxon>
        <taxon>Hexacorallia</taxon>
        <taxon>Scleractinia</taxon>
        <taxon>Caryophylliina</taxon>
        <taxon>Caryophylliidae</taxon>
        <taxon>Desmophyllum</taxon>
    </lineage>
</organism>
<keyword evidence="2" id="KW-1185">Reference proteome</keyword>
<dbReference type="Proteomes" id="UP001163046">
    <property type="component" value="Unassembled WGS sequence"/>
</dbReference>